<sequence>MGFQDEIAGSHEIDHYGAQVLACCAGRVGSAVGWDVAGDGLASQIAMRVGGTTTG</sequence>
<dbReference type="AlphaFoldDB" id="B0Y8M3"/>
<proteinExistence type="predicted"/>
<keyword evidence="2" id="KW-1185">Reference proteome</keyword>
<name>B0Y8M3_ASPFC</name>
<organism evidence="1 2">
    <name type="scientific">Aspergillus fumigatus (strain CBS 144.89 / FGSC A1163 / CEA10)</name>
    <name type="common">Neosartorya fumigata</name>
    <dbReference type="NCBI Taxonomy" id="451804"/>
    <lineage>
        <taxon>Eukaryota</taxon>
        <taxon>Fungi</taxon>
        <taxon>Dikarya</taxon>
        <taxon>Ascomycota</taxon>
        <taxon>Pezizomycotina</taxon>
        <taxon>Eurotiomycetes</taxon>
        <taxon>Eurotiomycetidae</taxon>
        <taxon>Eurotiales</taxon>
        <taxon>Aspergillaceae</taxon>
        <taxon>Aspergillus</taxon>
        <taxon>Aspergillus subgen. Fumigati</taxon>
    </lineage>
</organism>
<dbReference type="EMBL" id="DS499599">
    <property type="protein sequence ID" value="EDP49754.1"/>
    <property type="molecule type" value="Genomic_DNA"/>
</dbReference>
<dbReference type="Proteomes" id="UP000001699">
    <property type="component" value="Unassembled WGS sequence"/>
</dbReference>
<gene>
    <name evidence="1" type="ORF">AFUB_077860</name>
</gene>
<evidence type="ECO:0000313" key="2">
    <source>
        <dbReference type="Proteomes" id="UP000001699"/>
    </source>
</evidence>
<accession>B0Y8M3</accession>
<evidence type="ECO:0000313" key="1">
    <source>
        <dbReference type="EMBL" id="EDP49754.1"/>
    </source>
</evidence>
<reference evidence="1 2" key="1">
    <citation type="journal article" date="2008" name="PLoS Genet.">
        <title>Genomic islands in the pathogenic filamentous fungus Aspergillus fumigatus.</title>
        <authorList>
            <person name="Fedorova N.D."/>
            <person name="Khaldi N."/>
            <person name="Joardar V.S."/>
            <person name="Maiti R."/>
            <person name="Amedeo P."/>
            <person name="Anderson M.J."/>
            <person name="Crabtree J."/>
            <person name="Silva J.C."/>
            <person name="Badger J.H."/>
            <person name="Albarraq A."/>
            <person name="Angiuoli S."/>
            <person name="Bussey H."/>
            <person name="Bowyer P."/>
            <person name="Cotty P.J."/>
            <person name="Dyer P.S."/>
            <person name="Egan A."/>
            <person name="Galens K."/>
            <person name="Fraser-Liggett C.M."/>
            <person name="Haas B.J."/>
            <person name="Inman J.M."/>
            <person name="Kent R."/>
            <person name="Lemieux S."/>
            <person name="Malavazi I."/>
            <person name="Orvis J."/>
            <person name="Roemer T."/>
            <person name="Ronning C.M."/>
            <person name="Sundaram J.P."/>
            <person name="Sutton G."/>
            <person name="Turner G."/>
            <person name="Venter J.C."/>
            <person name="White O.R."/>
            <person name="Whitty B.R."/>
            <person name="Youngman P."/>
            <person name="Wolfe K.H."/>
            <person name="Goldman G.H."/>
            <person name="Wortman J.R."/>
            <person name="Jiang B."/>
            <person name="Denning D.W."/>
            <person name="Nierman W.C."/>
        </authorList>
    </citation>
    <scope>NUCLEOTIDE SEQUENCE [LARGE SCALE GENOMIC DNA]</scope>
    <source>
        <strain evidence="2">CBS 144.89 / FGSC A1163 / CEA10</strain>
    </source>
</reference>
<protein>
    <submittedName>
        <fullName evidence="1">Uncharacterized protein</fullName>
    </submittedName>
</protein>
<dbReference type="HOGENOM" id="CLU_3031939_0_0_1"/>
<dbReference type="VEuPathDB" id="FungiDB:AFUB_077860"/>